<keyword evidence="1" id="KW-0472">Membrane</keyword>
<gene>
    <name evidence="2" type="ORF">GCM10019016_126080</name>
</gene>
<keyword evidence="1" id="KW-1133">Transmembrane helix</keyword>
<reference evidence="3" key="1">
    <citation type="journal article" date="2019" name="Int. J. Syst. Evol. Microbiol.">
        <title>The Global Catalogue of Microorganisms (GCM) 10K type strain sequencing project: providing services to taxonomists for standard genome sequencing and annotation.</title>
        <authorList>
            <consortium name="The Broad Institute Genomics Platform"/>
            <consortium name="The Broad Institute Genome Sequencing Center for Infectious Disease"/>
            <person name="Wu L."/>
            <person name="Ma J."/>
        </authorList>
    </citation>
    <scope>NUCLEOTIDE SEQUENCE [LARGE SCALE GENOMIC DNA]</scope>
    <source>
        <strain evidence="3">JCM 4816</strain>
    </source>
</reference>
<dbReference type="Proteomes" id="UP001501455">
    <property type="component" value="Unassembled WGS sequence"/>
</dbReference>
<protein>
    <recommendedName>
        <fullName evidence="4">MFS transporter</fullName>
    </recommendedName>
</protein>
<evidence type="ECO:0000313" key="3">
    <source>
        <dbReference type="Proteomes" id="UP001501455"/>
    </source>
</evidence>
<dbReference type="EMBL" id="BAAAXF010000082">
    <property type="protein sequence ID" value="GAA3505495.1"/>
    <property type="molecule type" value="Genomic_DNA"/>
</dbReference>
<accession>A0ABP6UCS2</accession>
<evidence type="ECO:0000313" key="2">
    <source>
        <dbReference type="EMBL" id="GAA3505495.1"/>
    </source>
</evidence>
<name>A0ABP6UCS2_9ACTN</name>
<evidence type="ECO:0000256" key="1">
    <source>
        <dbReference type="SAM" id="Phobius"/>
    </source>
</evidence>
<keyword evidence="3" id="KW-1185">Reference proteome</keyword>
<evidence type="ECO:0008006" key="4">
    <source>
        <dbReference type="Google" id="ProtNLM"/>
    </source>
</evidence>
<comment type="caution">
    <text evidence="2">The sequence shown here is derived from an EMBL/GenBank/DDBJ whole genome shotgun (WGS) entry which is preliminary data.</text>
</comment>
<sequence length="55" mass="5843">MLAGPAVIGWLTHLVDLNHTFILLTLLCVTTAVGARVLRTEPDRTPHGETAGVGH</sequence>
<keyword evidence="1" id="KW-0812">Transmembrane</keyword>
<proteinExistence type="predicted"/>
<feature type="transmembrane region" description="Helical" evidence="1">
    <location>
        <begin position="20"/>
        <end position="38"/>
    </location>
</feature>
<organism evidence="2 3">
    <name type="scientific">Streptomyces prasinosporus</name>
    <dbReference type="NCBI Taxonomy" id="68256"/>
    <lineage>
        <taxon>Bacteria</taxon>
        <taxon>Bacillati</taxon>
        <taxon>Actinomycetota</taxon>
        <taxon>Actinomycetes</taxon>
        <taxon>Kitasatosporales</taxon>
        <taxon>Streptomycetaceae</taxon>
        <taxon>Streptomyces</taxon>
        <taxon>Streptomyces albogriseolus group</taxon>
    </lineage>
</organism>